<name>A0A8H6H8L7_9AGAR</name>
<evidence type="ECO:0000313" key="5">
    <source>
        <dbReference type="Proteomes" id="UP000521943"/>
    </source>
</evidence>
<dbReference type="InterPro" id="IPR036322">
    <property type="entry name" value="WD40_repeat_dom_sf"/>
</dbReference>
<feature type="compositionally biased region" description="Polar residues" evidence="3">
    <location>
        <begin position="27"/>
        <end position="38"/>
    </location>
</feature>
<feature type="compositionally biased region" description="Polar residues" evidence="3">
    <location>
        <begin position="1"/>
        <end position="16"/>
    </location>
</feature>
<keyword evidence="2" id="KW-0677">Repeat</keyword>
<dbReference type="InterPro" id="IPR001680">
    <property type="entry name" value="WD40_rpt"/>
</dbReference>
<dbReference type="Pfam" id="PF00400">
    <property type="entry name" value="WD40"/>
    <property type="match status" value="1"/>
</dbReference>
<dbReference type="AlphaFoldDB" id="A0A8H6H8L7"/>
<evidence type="ECO:0000256" key="3">
    <source>
        <dbReference type="SAM" id="MobiDB-lite"/>
    </source>
</evidence>
<dbReference type="Proteomes" id="UP000521943">
    <property type="component" value="Unassembled WGS sequence"/>
</dbReference>
<dbReference type="OrthoDB" id="3238562at2759"/>
<dbReference type="SMART" id="SM00320">
    <property type="entry name" value="WD40"/>
    <property type="match status" value="3"/>
</dbReference>
<reference evidence="4 5" key="1">
    <citation type="submission" date="2020-07" db="EMBL/GenBank/DDBJ databases">
        <title>Comparative genomics of pyrophilous fungi reveals a link between fire events and developmental genes.</title>
        <authorList>
            <consortium name="DOE Joint Genome Institute"/>
            <person name="Steindorff A.S."/>
            <person name="Carver A."/>
            <person name="Calhoun S."/>
            <person name="Stillman K."/>
            <person name="Liu H."/>
            <person name="Lipzen A."/>
            <person name="Pangilinan J."/>
            <person name="Labutti K."/>
            <person name="Bruns T.D."/>
            <person name="Grigoriev I.V."/>
        </authorList>
    </citation>
    <scope>NUCLEOTIDE SEQUENCE [LARGE SCALE GENOMIC DNA]</scope>
    <source>
        <strain evidence="4 5">CBS 144469</strain>
    </source>
</reference>
<evidence type="ECO:0000256" key="1">
    <source>
        <dbReference type="ARBA" id="ARBA00022574"/>
    </source>
</evidence>
<dbReference type="PANTHER" id="PTHR44129">
    <property type="entry name" value="WD REPEAT-CONTAINING PROTEIN POP1"/>
    <property type="match status" value="1"/>
</dbReference>
<dbReference type="SUPFAM" id="SSF50978">
    <property type="entry name" value="WD40 repeat-like"/>
    <property type="match status" value="1"/>
</dbReference>
<dbReference type="InterPro" id="IPR050349">
    <property type="entry name" value="WD_LIS1/nudF_dynein_reg"/>
</dbReference>
<accession>A0A8H6H8L7</accession>
<evidence type="ECO:0000256" key="2">
    <source>
        <dbReference type="ARBA" id="ARBA00022737"/>
    </source>
</evidence>
<keyword evidence="5" id="KW-1185">Reference proteome</keyword>
<sequence length="328" mass="36282">MSSSTDTDGENPNSHPESLRYRKVQTHGLQQPSPSNSRPLLRALAFSPDGHYIAGTFDRKVVVWGLNVPAETQEERALEEWEQKLVYRLDDRVQDEALTCLVWTSSDFLLLGSSTGDVRVITIGKNATRMKGFQATRSPIRFLSLDQAGFFLAVVAGDREVSVWYFEEGEYSSYLFAFPSLTVDGQPGCVTFLGWNQATGGMLIVAYLGHGVFRFCITIKCKLITMASVFSTNVLHRYSGALSPNGNLFAIPGARGTFVIWDLNTKDKVTVLHEPAEEVSAGHSRQNDRPSQFVHDGEFLFGAGIGKLNLWNASRNIRAQRLNLGGQA</sequence>
<keyword evidence="1" id="KW-0853">WD repeat</keyword>
<dbReference type="InterPro" id="IPR015943">
    <property type="entry name" value="WD40/YVTN_repeat-like_dom_sf"/>
</dbReference>
<proteinExistence type="predicted"/>
<comment type="caution">
    <text evidence="4">The sequence shown here is derived from an EMBL/GenBank/DDBJ whole genome shotgun (WGS) entry which is preliminary data.</text>
</comment>
<protein>
    <submittedName>
        <fullName evidence="4">WD40-repeat-containing domain protein</fullName>
    </submittedName>
</protein>
<feature type="region of interest" description="Disordered" evidence="3">
    <location>
        <begin position="1"/>
        <end position="41"/>
    </location>
</feature>
<organism evidence="4 5">
    <name type="scientific">Ephemerocybe angulata</name>
    <dbReference type="NCBI Taxonomy" id="980116"/>
    <lineage>
        <taxon>Eukaryota</taxon>
        <taxon>Fungi</taxon>
        <taxon>Dikarya</taxon>
        <taxon>Basidiomycota</taxon>
        <taxon>Agaricomycotina</taxon>
        <taxon>Agaricomycetes</taxon>
        <taxon>Agaricomycetidae</taxon>
        <taxon>Agaricales</taxon>
        <taxon>Agaricineae</taxon>
        <taxon>Psathyrellaceae</taxon>
        <taxon>Ephemerocybe</taxon>
    </lineage>
</organism>
<dbReference type="EMBL" id="JACGCI010000270">
    <property type="protein sequence ID" value="KAF6741256.1"/>
    <property type="molecule type" value="Genomic_DNA"/>
</dbReference>
<dbReference type="Gene3D" id="2.130.10.10">
    <property type="entry name" value="YVTN repeat-like/Quinoprotein amine dehydrogenase"/>
    <property type="match status" value="2"/>
</dbReference>
<evidence type="ECO:0000313" key="4">
    <source>
        <dbReference type="EMBL" id="KAF6741256.1"/>
    </source>
</evidence>
<gene>
    <name evidence="4" type="ORF">DFP72DRAFT_834512</name>
</gene>